<dbReference type="SMART" id="SM00367">
    <property type="entry name" value="LRR_CC"/>
    <property type="match status" value="6"/>
</dbReference>
<dbReference type="Gene3D" id="1.20.1280.50">
    <property type="match status" value="1"/>
</dbReference>
<dbReference type="SUPFAM" id="SSF52047">
    <property type="entry name" value="RNI-like"/>
    <property type="match status" value="1"/>
</dbReference>
<protein>
    <recommendedName>
        <fullName evidence="1">F-box domain-containing protein</fullName>
    </recommendedName>
</protein>
<gene>
    <name evidence="2" type="ORF">PVAP13_4NG166600</name>
</gene>
<feature type="domain" description="F-box" evidence="1">
    <location>
        <begin position="1"/>
        <end position="46"/>
    </location>
</feature>
<dbReference type="Pfam" id="PF00646">
    <property type="entry name" value="F-box"/>
    <property type="match status" value="1"/>
</dbReference>
<comment type="caution">
    <text evidence="2">The sequence shown here is derived from an EMBL/GenBank/DDBJ whole genome shotgun (WGS) entry which is preliminary data.</text>
</comment>
<dbReference type="FunFam" id="1.20.1280.50:FF:000023">
    <property type="entry name" value="F-box/LRR-repeat protein 4"/>
    <property type="match status" value="1"/>
</dbReference>
<evidence type="ECO:0000259" key="1">
    <source>
        <dbReference type="PROSITE" id="PS50181"/>
    </source>
</evidence>
<dbReference type="InterPro" id="IPR032675">
    <property type="entry name" value="LRR_dom_sf"/>
</dbReference>
<dbReference type="PANTHER" id="PTHR13318:SF216">
    <property type="entry name" value="F-BOX DOMAIN CONTAINING PROTEIN"/>
    <property type="match status" value="1"/>
</dbReference>
<dbReference type="SUPFAM" id="SSF81383">
    <property type="entry name" value="F-box domain"/>
    <property type="match status" value="1"/>
</dbReference>
<dbReference type="InterPro" id="IPR001611">
    <property type="entry name" value="Leu-rich_rpt"/>
</dbReference>
<dbReference type="InterPro" id="IPR001810">
    <property type="entry name" value="F-box_dom"/>
</dbReference>
<accession>A0A8T0T652</accession>
<organism evidence="2 3">
    <name type="scientific">Panicum virgatum</name>
    <name type="common">Blackwell switchgrass</name>
    <dbReference type="NCBI Taxonomy" id="38727"/>
    <lineage>
        <taxon>Eukaryota</taxon>
        <taxon>Viridiplantae</taxon>
        <taxon>Streptophyta</taxon>
        <taxon>Embryophyta</taxon>
        <taxon>Tracheophyta</taxon>
        <taxon>Spermatophyta</taxon>
        <taxon>Magnoliopsida</taxon>
        <taxon>Liliopsida</taxon>
        <taxon>Poales</taxon>
        <taxon>Poaceae</taxon>
        <taxon>PACMAD clade</taxon>
        <taxon>Panicoideae</taxon>
        <taxon>Panicodae</taxon>
        <taxon>Paniceae</taxon>
        <taxon>Panicinae</taxon>
        <taxon>Panicum</taxon>
        <taxon>Panicum sect. Hiantes</taxon>
    </lineage>
</organism>
<dbReference type="PROSITE" id="PS50181">
    <property type="entry name" value="FBOX"/>
    <property type="match status" value="1"/>
</dbReference>
<evidence type="ECO:0000313" key="3">
    <source>
        <dbReference type="Proteomes" id="UP000823388"/>
    </source>
</evidence>
<dbReference type="Proteomes" id="UP000823388">
    <property type="component" value="Chromosome 4N"/>
</dbReference>
<dbReference type="PANTHER" id="PTHR13318">
    <property type="entry name" value="PARTNER OF PAIRED, ISOFORM B-RELATED"/>
    <property type="match status" value="1"/>
</dbReference>
<proteinExistence type="predicted"/>
<evidence type="ECO:0000313" key="2">
    <source>
        <dbReference type="EMBL" id="KAG2606510.1"/>
    </source>
</evidence>
<dbReference type="InterPro" id="IPR006553">
    <property type="entry name" value="Leu-rich_rpt_Cys-con_subtyp"/>
</dbReference>
<dbReference type="InterPro" id="IPR036047">
    <property type="entry name" value="F-box-like_dom_sf"/>
</dbReference>
<dbReference type="GO" id="GO:0019005">
    <property type="term" value="C:SCF ubiquitin ligase complex"/>
    <property type="evidence" value="ECO:0007669"/>
    <property type="project" value="TreeGrafter"/>
</dbReference>
<sequence>MEHLPEALLGEIIKRLPTSDLNSLSLVSKRLYTVEAELRDAIYVGCGVCPVTVALASLCSRFRNLCKVELNYSGWTPNHGMQLGNQGLHVFSSCCPSLTDLTLSFCSYIDDSGLGFLACFKKLMFLRLKAFQQITSAGLLSVAVGCKSLSALRLMSCKNVHSVEWLEYLGKSGSLEELVVVNCARIRQFDLLTFGSGFMKVQKFEFQDSCLPHSFIKNLRSISLMLTPQHCEGYGYRTALTDDSLKALALWCPMLQSVELTFFGCEPDWPEIGFTQADLVMLIWSCPIRDLKLGGANIFDDEGMKALSCARFLESLKLVCCSAITDAGMHFLARSPSLINLTLELCDALTDDGMVEVVRSRKLESLTIEKCSQISLKAVQEAAKTVHYTDDCPGFKEWVEGCVYGSQV</sequence>
<name>A0A8T0T652_PANVG</name>
<dbReference type="Gene3D" id="3.80.10.10">
    <property type="entry name" value="Ribonuclease Inhibitor"/>
    <property type="match status" value="2"/>
</dbReference>
<dbReference type="Pfam" id="PF13516">
    <property type="entry name" value="LRR_6"/>
    <property type="match status" value="1"/>
</dbReference>
<dbReference type="GO" id="GO:0031146">
    <property type="term" value="P:SCF-dependent proteasomal ubiquitin-dependent protein catabolic process"/>
    <property type="evidence" value="ECO:0007669"/>
    <property type="project" value="TreeGrafter"/>
</dbReference>
<dbReference type="AlphaFoldDB" id="A0A8T0T652"/>
<keyword evidence="3" id="KW-1185">Reference proteome</keyword>
<dbReference type="EMBL" id="CM029044">
    <property type="protein sequence ID" value="KAG2606510.1"/>
    <property type="molecule type" value="Genomic_DNA"/>
</dbReference>
<reference evidence="2" key="1">
    <citation type="submission" date="2020-05" db="EMBL/GenBank/DDBJ databases">
        <title>WGS assembly of Panicum virgatum.</title>
        <authorList>
            <person name="Lovell J.T."/>
            <person name="Jenkins J."/>
            <person name="Shu S."/>
            <person name="Juenger T.E."/>
            <person name="Schmutz J."/>
        </authorList>
    </citation>
    <scope>NUCLEOTIDE SEQUENCE</scope>
    <source>
        <strain evidence="2">AP13</strain>
    </source>
</reference>